<sequence length="82" mass="9121">EDDLAAPGLVFQIGLAPRRIDLLTSIEAVRFDEAWPRRKEVEIEGLRVPILGREDLLANKRASGRPQDLADVSRLEEADGQS</sequence>
<dbReference type="SUPFAM" id="SSF81301">
    <property type="entry name" value="Nucleotidyltransferase"/>
    <property type="match status" value="1"/>
</dbReference>
<proteinExistence type="predicted"/>
<dbReference type="InterPro" id="IPR043519">
    <property type="entry name" value="NT_sf"/>
</dbReference>
<protein>
    <submittedName>
        <fullName evidence="2">Uncharacterized protein</fullName>
    </submittedName>
</protein>
<evidence type="ECO:0000313" key="3">
    <source>
        <dbReference type="Proteomes" id="UP000748308"/>
    </source>
</evidence>
<feature type="compositionally biased region" description="Basic and acidic residues" evidence="1">
    <location>
        <begin position="71"/>
        <end position="82"/>
    </location>
</feature>
<dbReference type="Gene3D" id="3.30.460.40">
    <property type="match status" value="1"/>
</dbReference>
<feature type="region of interest" description="Disordered" evidence="1">
    <location>
        <begin position="62"/>
        <end position="82"/>
    </location>
</feature>
<dbReference type="Proteomes" id="UP000748308">
    <property type="component" value="Unassembled WGS sequence"/>
</dbReference>
<comment type="caution">
    <text evidence="2">The sequence shown here is derived from an EMBL/GenBank/DDBJ whole genome shotgun (WGS) entry which is preliminary data.</text>
</comment>
<accession>A0A937XAW2</accession>
<dbReference type="AlphaFoldDB" id="A0A937XAW2"/>
<evidence type="ECO:0000313" key="2">
    <source>
        <dbReference type="EMBL" id="MBM3318846.1"/>
    </source>
</evidence>
<organism evidence="2 3">
    <name type="scientific">Eiseniibacteriota bacterium</name>
    <dbReference type="NCBI Taxonomy" id="2212470"/>
    <lineage>
        <taxon>Bacteria</taxon>
        <taxon>Candidatus Eiseniibacteriota</taxon>
    </lineage>
</organism>
<dbReference type="EMBL" id="VGIY01000511">
    <property type="protein sequence ID" value="MBM3318846.1"/>
    <property type="molecule type" value="Genomic_DNA"/>
</dbReference>
<name>A0A937XAW2_UNCEI</name>
<feature type="non-terminal residue" evidence="2">
    <location>
        <position position="1"/>
    </location>
</feature>
<evidence type="ECO:0000256" key="1">
    <source>
        <dbReference type="SAM" id="MobiDB-lite"/>
    </source>
</evidence>
<gene>
    <name evidence="2" type="ORF">FJY75_13440</name>
</gene>
<reference evidence="2" key="1">
    <citation type="submission" date="2019-03" db="EMBL/GenBank/DDBJ databases">
        <title>Lake Tanganyika Metagenome-Assembled Genomes (MAGs).</title>
        <authorList>
            <person name="Tran P."/>
        </authorList>
    </citation>
    <scope>NUCLEOTIDE SEQUENCE</scope>
    <source>
        <strain evidence="2">M_DeepCast_400m_m2_100</strain>
    </source>
</reference>